<feature type="domain" description="HTH marR-type" evidence="4">
    <location>
        <begin position="14"/>
        <end position="55"/>
    </location>
</feature>
<keyword evidence="3" id="KW-0804">Transcription</keyword>
<dbReference type="Pfam" id="PF12802">
    <property type="entry name" value="MarR_2"/>
    <property type="match status" value="1"/>
</dbReference>
<evidence type="ECO:0000256" key="2">
    <source>
        <dbReference type="ARBA" id="ARBA00023125"/>
    </source>
</evidence>
<dbReference type="GO" id="GO:0003677">
    <property type="term" value="F:DNA binding"/>
    <property type="evidence" value="ECO:0007669"/>
    <property type="project" value="UniProtKB-KW"/>
</dbReference>
<comment type="caution">
    <text evidence="5">The sequence shown here is derived from an EMBL/GenBank/DDBJ whole genome shotgun (WGS) entry which is preliminary data.</text>
</comment>
<evidence type="ECO:0000313" key="5">
    <source>
        <dbReference type="EMBL" id="NED99223.1"/>
    </source>
</evidence>
<dbReference type="AlphaFoldDB" id="A0A6L9S3J9"/>
<dbReference type="Gene3D" id="1.10.10.10">
    <property type="entry name" value="Winged helix-like DNA-binding domain superfamily/Winged helix DNA-binding domain"/>
    <property type="match status" value="1"/>
</dbReference>
<evidence type="ECO:0000313" key="6">
    <source>
        <dbReference type="Proteomes" id="UP000475214"/>
    </source>
</evidence>
<dbReference type="InterPro" id="IPR036390">
    <property type="entry name" value="WH_DNA-bd_sf"/>
</dbReference>
<dbReference type="PANTHER" id="PTHR38465">
    <property type="entry name" value="HTH-TYPE TRANSCRIPTIONAL REGULATOR MJ1563-RELATED"/>
    <property type="match status" value="1"/>
</dbReference>
<proteinExistence type="predicted"/>
<dbReference type="SUPFAM" id="SSF46785">
    <property type="entry name" value="Winged helix' DNA-binding domain"/>
    <property type="match status" value="1"/>
</dbReference>
<reference evidence="5 6" key="1">
    <citation type="submission" date="2020-02" db="EMBL/GenBank/DDBJ databases">
        <authorList>
            <person name="Li X.-J."/>
            <person name="Han X.-M."/>
        </authorList>
    </citation>
    <scope>NUCLEOTIDE SEQUENCE [LARGE SCALE GENOMIC DNA]</scope>
    <source>
        <strain evidence="5 6">CCTCC AB 2017055</strain>
    </source>
</reference>
<accession>A0A6L9S3J9</accession>
<dbReference type="InterPro" id="IPR052362">
    <property type="entry name" value="HTH-GbsR_regulator"/>
</dbReference>
<keyword evidence="1" id="KW-0805">Transcription regulation</keyword>
<evidence type="ECO:0000256" key="3">
    <source>
        <dbReference type="ARBA" id="ARBA00023163"/>
    </source>
</evidence>
<dbReference type="GO" id="GO:0003700">
    <property type="term" value="F:DNA-binding transcription factor activity"/>
    <property type="evidence" value="ECO:0007669"/>
    <property type="project" value="InterPro"/>
</dbReference>
<dbReference type="Proteomes" id="UP000475214">
    <property type="component" value="Unassembled WGS sequence"/>
</dbReference>
<dbReference type="PANTHER" id="PTHR38465:SF2">
    <property type="entry name" value="HTH-TYPE TRANSCRIPTIONAL REGULATOR MMPR5"/>
    <property type="match status" value="1"/>
</dbReference>
<sequence length="147" mass="16895">MPSRVFAYVLADDAESYTARELADGLRVSPAAISGAVRTLVQAGLLARERAPGGRVDQYRVYDDDVWAAILRQRIPFMRRCVEILEDGVELVGADRAGGHRLQETLEFYRYWESEVEHFLQRWQAHRERWLKGDTAESNDSRERRGA</sequence>
<dbReference type="InterPro" id="IPR036388">
    <property type="entry name" value="WH-like_DNA-bd_sf"/>
</dbReference>
<protein>
    <submittedName>
        <fullName evidence="5">MarR family transcriptional regulator</fullName>
    </submittedName>
</protein>
<keyword evidence="6" id="KW-1185">Reference proteome</keyword>
<evidence type="ECO:0000256" key="1">
    <source>
        <dbReference type="ARBA" id="ARBA00023015"/>
    </source>
</evidence>
<dbReference type="Gene3D" id="1.10.287.160">
    <property type="entry name" value="HR1 repeat"/>
    <property type="match status" value="1"/>
</dbReference>
<keyword evidence="2" id="KW-0238">DNA-binding</keyword>
<gene>
    <name evidence="5" type="ORF">G1H10_03470</name>
</gene>
<organism evidence="5 6">
    <name type="scientific">Phytoactinopolyspora halotolerans</name>
    <dbReference type="NCBI Taxonomy" id="1981512"/>
    <lineage>
        <taxon>Bacteria</taxon>
        <taxon>Bacillati</taxon>
        <taxon>Actinomycetota</taxon>
        <taxon>Actinomycetes</taxon>
        <taxon>Jiangellales</taxon>
        <taxon>Jiangellaceae</taxon>
        <taxon>Phytoactinopolyspora</taxon>
    </lineage>
</organism>
<name>A0A6L9S3J9_9ACTN</name>
<evidence type="ECO:0000259" key="4">
    <source>
        <dbReference type="Pfam" id="PF12802"/>
    </source>
</evidence>
<dbReference type="InterPro" id="IPR000835">
    <property type="entry name" value="HTH_MarR-typ"/>
</dbReference>
<dbReference type="EMBL" id="JAAGOA010000002">
    <property type="protein sequence ID" value="NED99223.1"/>
    <property type="molecule type" value="Genomic_DNA"/>
</dbReference>